<feature type="chain" id="PRO_5030722740" evidence="2">
    <location>
        <begin position="32"/>
        <end position="346"/>
    </location>
</feature>
<accession>A0A7S1MCF9</accession>
<sequence length="346" mass="37715">MAVMRAASTCCFFVCWLLVVASALMYHVVVARLLPPLQDLPTNIATGFDDVFRFAYMTRDAQTVKDSAASALSKCNVVASAACPSYQMRPVPGESNTTDERNAIVTAFRESLATVQRVADDEYFGTAELQKTAQELANMTASIAQLSDTMPCSDSNVLYCNIYKAGETVISEVASVRAEMDRFRDSPAVDNFEEQSSWLLVLHALPWLLVVAMLSLSIFWCQGGLCCCQAGGSVYAWCSLLPFVVFWLLTFILMFVVVAAGVVLKVGSGDVVLDQLRGRPTLAQLVEHIETKFPDFYNVAIADLISAFKAWVGASAIMLAVSVVVLLHSCCLCCARPYRKTGLVES</sequence>
<name>A0A7S1MCF9_ALECA</name>
<feature type="transmembrane region" description="Helical" evidence="1">
    <location>
        <begin position="198"/>
        <end position="222"/>
    </location>
</feature>
<evidence type="ECO:0000256" key="2">
    <source>
        <dbReference type="SAM" id="SignalP"/>
    </source>
</evidence>
<feature type="transmembrane region" description="Helical" evidence="1">
    <location>
        <begin position="234"/>
        <end position="264"/>
    </location>
</feature>
<dbReference type="EMBL" id="HBGE01033952">
    <property type="protein sequence ID" value="CAD9127682.1"/>
    <property type="molecule type" value="Transcribed_RNA"/>
</dbReference>
<evidence type="ECO:0000256" key="1">
    <source>
        <dbReference type="SAM" id="Phobius"/>
    </source>
</evidence>
<feature type="signal peptide" evidence="2">
    <location>
        <begin position="1"/>
        <end position="31"/>
    </location>
</feature>
<organism evidence="3">
    <name type="scientific">Alexandrium catenella</name>
    <name type="common">Red tide dinoflagellate</name>
    <name type="synonym">Gonyaulax catenella</name>
    <dbReference type="NCBI Taxonomy" id="2925"/>
    <lineage>
        <taxon>Eukaryota</taxon>
        <taxon>Sar</taxon>
        <taxon>Alveolata</taxon>
        <taxon>Dinophyceae</taxon>
        <taxon>Gonyaulacales</taxon>
        <taxon>Pyrocystaceae</taxon>
        <taxon>Alexandrium</taxon>
    </lineage>
</organism>
<keyword evidence="2" id="KW-0732">Signal</keyword>
<keyword evidence="1" id="KW-1133">Transmembrane helix</keyword>
<dbReference type="AlphaFoldDB" id="A0A7S1MCF9"/>
<proteinExistence type="predicted"/>
<feature type="transmembrane region" description="Helical" evidence="1">
    <location>
        <begin position="310"/>
        <end position="335"/>
    </location>
</feature>
<evidence type="ECO:0000313" key="3">
    <source>
        <dbReference type="EMBL" id="CAD9127682.1"/>
    </source>
</evidence>
<keyword evidence="1" id="KW-0472">Membrane</keyword>
<protein>
    <submittedName>
        <fullName evidence="3">Uncharacterized protein</fullName>
    </submittedName>
</protein>
<reference evidence="3" key="1">
    <citation type="submission" date="2021-01" db="EMBL/GenBank/DDBJ databases">
        <authorList>
            <person name="Corre E."/>
            <person name="Pelletier E."/>
            <person name="Niang G."/>
            <person name="Scheremetjew M."/>
            <person name="Finn R."/>
            <person name="Kale V."/>
            <person name="Holt S."/>
            <person name="Cochrane G."/>
            <person name="Meng A."/>
            <person name="Brown T."/>
            <person name="Cohen L."/>
        </authorList>
    </citation>
    <scope>NUCLEOTIDE SEQUENCE</scope>
    <source>
        <strain evidence="3">OF101</strain>
    </source>
</reference>
<gene>
    <name evidence="3" type="ORF">ACAT0790_LOCUS20551</name>
</gene>
<keyword evidence="1" id="KW-0812">Transmembrane</keyword>